<dbReference type="Pfam" id="PF24802">
    <property type="entry name" value="DUF7703"/>
    <property type="match status" value="1"/>
</dbReference>
<gene>
    <name evidence="3" type="ORF">CcCBS67573_g04412</name>
</gene>
<feature type="transmembrane region" description="Helical" evidence="1">
    <location>
        <begin position="115"/>
        <end position="133"/>
    </location>
</feature>
<comment type="caution">
    <text evidence="3">The sequence shown here is derived from an EMBL/GenBank/DDBJ whole genome shotgun (WGS) entry which is preliminary data.</text>
</comment>
<feature type="transmembrane region" description="Helical" evidence="1">
    <location>
        <begin position="153"/>
        <end position="177"/>
    </location>
</feature>
<feature type="domain" description="DUF7703" evidence="2">
    <location>
        <begin position="17"/>
        <end position="238"/>
    </location>
</feature>
<proteinExistence type="predicted"/>
<keyword evidence="4" id="KW-1185">Reference proteome</keyword>
<accession>A0A507FDV6</accession>
<feature type="transmembrane region" description="Helical" evidence="1">
    <location>
        <begin position="83"/>
        <end position="103"/>
    </location>
</feature>
<feature type="transmembrane region" description="Helical" evidence="1">
    <location>
        <begin position="42"/>
        <end position="63"/>
    </location>
</feature>
<protein>
    <recommendedName>
        <fullName evidence="2">DUF7703 domain-containing protein</fullName>
    </recommendedName>
</protein>
<dbReference type="STRING" id="246404.A0A507FDV6"/>
<feature type="transmembrane region" description="Helical" evidence="1">
    <location>
        <begin position="189"/>
        <end position="208"/>
    </location>
</feature>
<keyword evidence="1" id="KW-0472">Membrane</keyword>
<reference evidence="3 4" key="1">
    <citation type="journal article" date="2019" name="Sci. Rep.">
        <title>Comparative genomics of chytrid fungi reveal insights into the obligate biotrophic and pathogenic lifestyle of Synchytrium endobioticum.</title>
        <authorList>
            <person name="van de Vossenberg B.T.L.H."/>
            <person name="Warris S."/>
            <person name="Nguyen H.D.T."/>
            <person name="van Gent-Pelzer M.P.E."/>
            <person name="Joly D.L."/>
            <person name="van de Geest H.C."/>
            <person name="Bonants P.J.M."/>
            <person name="Smith D.S."/>
            <person name="Levesque C.A."/>
            <person name="van der Lee T.A.J."/>
        </authorList>
    </citation>
    <scope>NUCLEOTIDE SEQUENCE [LARGE SCALE GENOMIC DNA]</scope>
    <source>
        <strain evidence="3 4">CBS 675.73</strain>
    </source>
</reference>
<dbReference type="Proteomes" id="UP000320333">
    <property type="component" value="Unassembled WGS sequence"/>
</dbReference>
<name>A0A507FDV6_9FUNG</name>
<dbReference type="AlphaFoldDB" id="A0A507FDV6"/>
<evidence type="ECO:0000259" key="2">
    <source>
        <dbReference type="Pfam" id="PF24802"/>
    </source>
</evidence>
<dbReference type="InterPro" id="IPR056120">
    <property type="entry name" value="DUF7703"/>
</dbReference>
<dbReference type="PANTHER" id="PTHR37013">
    <property type="entry name" value="INTEGRAL MEMBRANE PROTEIN (AFU_ORTHOLOGUE AFUA_1G05950)-RELATED"/>
    <property type="match status" value="1"/>
</dbReference>
<keyword evidence="1" id="KW-1133">Transmembrane helix</keyword>
<sequence>MPNDTAGRATDAIQTIGAAISIYNAVEIYVCAFSTFKRYNTLYCWSVLTCASGLLMQSISWTLVSYNCCVGNGLLVALATSSLSWWAMVTGFSVTLYSRLTIIDVPHVYCTRIKMLIIFNFVFCHLLTTMFTYGSRLIGSDFWVTGYSIIEKIQVTMFLIQEVILSSMYIIHVGTGYGDEMRAVQKATLYVNILVLILDLVVVVVEYLDLFTIQVALKLAIYSIKIKLEFLILRQLTDASDSYRKSTALAAKCNCHQTEAPVKSLKAIGMKSNALPEALSSASAVVS</sequence>
<evidence type="ECO:0000313" key="3">
    <source>
        <dbReference type="EMBL" id="TPX74312.1"/>
    </source>
</evidence>
<dbReference type="OrthoDB" id="405906at2759"/>
<keyword evidence="1" id="KW-0812">Transmembrane</keyword>
<evidence type="ECO:0000256" key="1">
    <source>
        <dbReference type="SAM" id="Phobius"/>
    </source>
</evidence>
<evidence type="ECO:0000313" key="4">
    <source>
        <dbReference type="Proteomes" id="UP000320333"/>
    </source>
</evidence>
<dbReference type="EMBL" id="QEAP01000132">
    <property type="protein sequence ID" value="TPX74312.1"/>
    <property type="molecule type" value="Genomic_DNA"/>
</dbReference>
<dbReference type="PANTHER" id="PTHR37013:SF4">
    <property type="entry name" value="INTEGRAL MEMBRANE PROTEIN"/>
    <property type="match status" value="1"/>
</dbReference>
<organism evidence="3 4">
    <name type="scientific">Chytriomyces confervae</name>
    <dbReference type="NCBI Taxonomy" id="246404"/>
    <lineage>
        <taxon>Eukaryota</taxon>
        <taxon>Fungi</taxon>
        <taxon>Fungi incertae sedis</taxon>
        <taxon>Chytridiomycota</taxon>
        <taxon>Chytridiomycota incertae sedis</taxon>
        <taxon>Chytridiomycetes</taxon>
        <taxon>Chytridiales</taxon>
        <taxon>Chytriomycetaceae</taxon>
        <taxon>Chytriomyces</taxon>
    </lineage>
</organism>
<feature type="transmembrane region" description="Helical" evidence="1">
    <location>
        <begin position="12"/>
        <end position="30"/>
    </location>
</feature>